<dbReference type="RefSeq" id="WP_244163597.1">
    <property type="nucleotide sequence ID" value="NZ_FNSV01000005.1"/>
</dbReference>
<dbReference type="GO" id="GO:0003677">
    <property type="term" value="F:DNA binding"/>
    <property type="evidence" value="ECO:0007669"/>
    <property type="project" value="UniProtKB-KW"/>
</dbReference>
<reference evidence="2" key="1">
    <citation type="submission" date="2016-10" db="EMBL/GenBank/DDBJ databases">
        <authorList>
            <person name="Varghese N."/>
            <person name="Submissions S."/>
        </authorList>
    </citation>
    <scope>NUCLEOTIDE SEQUENCE [LARGE SCALE GENOMIC DNA]</scope>
    <source>
        <strain evidence="2">DSM 44498</strain>
    </source>
</reference>
<dbReference type="PANTHER" id="PTHR38479:SF2">
    <property type="entry name" value="WINGED HELIX DNA-BINDING DOMAIN-CONTAINING PROTEIN"/>
    <property type="match status" value="1"/>
</dbReference>
<sequence>MSNRALGRATLARQSLLSRSELSPLDMIEHLCGLQAQAPAPPYFALWARLRRFRAESLSDLVENRAVVRIVAMRGTVFALSAPDALSFRPLAQPLLDRDLYTNTQHRSSLDGIDLDALAAAGRELVREKPRTQSQMRSLLEQRFPGRDGAALAHGVRGLVPMVQVPPRGLWGRSGQPALATLESWVGRPLSAAPSIDTMLLRYLAAFGPASARDAQAWSGLTRLGEVLDRLRPGLRVFAGESGPELFDLPDAPRPDPNTPAPVRILAPFDNVLLSHADRGRLVDDDVRKKIFTQNGIVKPAVLVNGRVAAFTTTVVEKSRAVLDVEPLATIAKTHRTAIEAEGRRLLKFAHPEATERAVRFTGLIRGSVALQGWEEADSVVRDGG</sequence>
<evidence type="ECO:0000313" key="2">
    <source>
        <dbReference type="Proteomes" id="UP000183561"/>
    </source>
</evidence>
<proteinExistence type="predicted"/>
<dbReference type="PANTHER" id="PTHR38479">
    <property type="entry name" value="LMO0824 PROTEIN"/>
    <property type="match status" value="1"/>
</dbReference>
<dbReference type="Pfam" id="PF06224">
    <property type="entry name" value="AlkZ-like"/>
    <property type="match status" value="1"/>
</dbReference>
<keyword evidence="2" id="KW-1185">Reference proteome</keyword>
<dbReference type="Proteomes" id="UP000183561">
    <property type="component" value="Unassembled WGS sequence"/>
</dbReference>
<protein>
    <submittedName>
        <fullName evidence="1">Uncharacterized conserved protein YcaQ, contains winged helix DNA-binding domain</fullName>
    </submittedName>
</protein>
<dbReference type="AlphaFoldDB" id="A0A1H4PRU9"/>
<name>A0A1H4PRU9_9NOCA</name>
<gene>
    <name evidence="1" type="ORF">SAMN04490239_2878</name>
</gene>
<keyword evidence="1" id="KW-0238">DNA-binding</keyword>
<dbReference type="EMBL" id="FNSV01000005">
    <property type="protein sequence ID" value="SEC10116.1"/>
    <property type="molecule type" value="Genomic_DNA"/>
</dbReference>
<organism evidence="1 2">
    <name type="scientific">Rhodococcus koreensis</name>
    <dbReference type="NCBI Taxonomy" id="99653"/>
    <lineage>
        <taxon>Bacteria</taxon>
        <taxon>Bacillati</taxon>
        <taxon>Actinomycetota</taxon>
        <taxon>Actinomycetes</taxon>
        <taxon>Mycobacteriales</taxon>
        <taxon>Nocardiaceae</taxon>
        <taxon>Rhodococcus</taxon>
    </lineage>
</organism>
<evidence type="ECO:0000313" key="1">
    <source>
        <dbReference type="EMBL" id="SEC10116.1"/>
    </source>
</evidence>
<accession>A0A1H4PRU9</accession>
<dbReference type="InterPro" id="IPR009351">
    <property type="entry name" value="AlkZ-like"/>
</dbReference>